<dbReference type="InterPro" id="IPR011013">
    <property type="entry name" value="Gal_mutarotase_sf_dom"/>
</dbReference>
<dbReference type="Proteomes" id="UP000183255">
    <property type="component" value="Unassembled WGS sequence"/>
</dbReference>
<organism evidence="1 2">
    <name type="scientific">Proteiniclasticum ruminis</name>
    <dbReference type="NCBI Taxonomy" id="398199"/>
    <lineage>
        <taxon>Bacteria</taxon>
        <taxon>Bacillati</taxon>
        <taxon>Bacillota</taxon>
        <taxon>Clostridia</taxon>
        <taxon>Eubacteriales</taxon>
        <taxon>Clostridiaceae</taxon>
        <taxon>Proteiniclasticum</taxon>
    </lineage>
</organism>
<dbReference type="GO" id="GO:0030246">
    <property type="term" value="F:carbohydrate binding"/>
    <property type="evidence" value="ECO:0007669"/>
    <property type="project" value="InterPro"/>
</dbReference>
<dbReference type="EMBL" id="FNDZ01000002">
    <property type="protein sequence ID" value="SDI37327.1"/>
    <property type="molecule type" value="Genomic_DNA"/>
</dbReference>
<proteinExistence type="predicted"/>
<dbReference type="Gene3D" id="2.70.98.10">
    <property type="match status" value="1"/>
</dbReference>
<protein>
    <submittedName>
        <fullName evidence="1">Galactose mutarotase</fullName>
    </submittedName>
</protein>
<dbReference type="GO" id="GO:0005975">
    <property type="term" value="P:carbohydrate metabolic process"/>
    <property type="evidence" value="ECO:0007669"/>
    <property type="project" value="InterPro"/>
</dbReference>
<sequence>MKAENEVLDRVLLENESYQLQVIPRLGGKVSSIQRKRDGFQFLFQPKAAYEHPKIYDDFSKFQPSGIDDCFPNIDGESIVFRGKERNYPDHGEVWSSSLGWDHSSPDRIVMEFESTVFHYRYRKEIQLSEHSITLSYEITNTGEDVFPCFYTFHGLFRMEHDMKIFYPQGTEKILNVMDHMILGKAGEEHSFPLSADHDFRLLPREAEPYMMKYYVGNVLEEGSCGFDYPSQEASVRFEYDAKKLPYLGLWMTQGGYQGDRNIALEPSSGFYDSVSNAMDHEKLNLLSPEEAWKFQIKLTLS</sequence>
<dbReference type="AlphaFoldDB" id="A0A1G8K1T8"/>
<gene>
    <name evidence="1" type="ORF">SAMN05421804_102173</name>
</gene>
<accession>A0A1G8K1T8</accession>
<evidence type="ECO:0000313" key="2">
    <source>
        <dbReference type="Proteomes" id="UP000183255"/>
    </source>
</evidence>
<dbReference type="SUPFAM" id="SSF74650">
    <property type="entry name" value="Galactose mutarotase-like"/>
    <property type="match status" value="1"/>
</dbReference>
<dbReference type="GO" id="GO:0003824">
    <property type="term" value="F:catalytic activity"/>
    <property type="evidence" value="ECO:0007669"/>
    <property type="project" value="InterPro"/>
</dbReference>
<name>A0A1G8K1T8_9CLOT</name>
<dbReference type="RefSeq" id="WP_031577723.1">
    <property type="nucleotide sequence ID" value="NZ_FNDZ01000002.1"/>
</dbReference>
<evidence type="ECO:0000313" key="1">
    <source>
        <dbReference type="EMBL" id="SDI37327.1"/>
    </source>
</evidence>
<reference evidence="1 2" key="1">
    <citation type="submission" date="2016-10" db="EMBL/GenBank/DDBJ databases">
        <authorList>
            <person name="de Groot N.N."/>
        </authorList>
    </citation>
    <scope>NUCLEOTIDE SEQUENCE [LARGE SCALE GENOMIC DNA]</scope>
    <source>
        <strain evidence="1 2">CGMCC 1.5058</strain>
    </source>
</reference>
<dbReference type="InterPro" id="IPR014718">
    <property type="entry name" value="GH-type_carb-bd"/>
</dbReference>